<reference evidence="2" key="2">
    <citation type="submission" date="2022-10" db="EMBL/GenBank/DDBJ databases">
        <authorList>
            <consortium name="ENA_rothamsted_submissions"/>
            <consortium name="culmorum"/>
            <person name="King R."/>
        </authorList>
    </citation>
    <scope>NUCLEOTIDE SEQUENCE</scope>
</reference>
<evidence type="ECO:0000313" key="2">
    <source>
        <dbReference type="EMBL" id="CAH1730974.1"/>
    </source>
</evidence>
<protein>
    <recommendedName>
        <fullName evidence="1">YqaJ viral recombinase domain-containing protein</fullName>
    </recommendedName>
</protein>
<reference evidence="2" key="1">
    <citation type="submission" date="2022-02" db="EMBL/GenBank/DDBJ databases">
        <authorList>
            <person name="King R."/>
        </authorList>
    </citation>
    <scope>NUCLEOTIDE SEQUENCE</scope>
</reference>
<dbReference type="Proteomes" id="UP001154329">
    <property type="component" value="Chromosome 3"/>
</dbReference>
<evidence type="ECO:0000259" key="1">
    <source>
        <dbReference type="Pfam" id="PF09588"/>
    </source>
</evidence>
<organism evidence="2 3">
    <name type="scientific">Aphis gossypii</name>
    <name type="common">Cotton aphid</name>
    <dbReference type="NCBI Taxonomy" id="80765"/>
    <lineage>
        <taxon>Eukaryota</taxon>
        <taxon>Metazoa</taxon>
        <taxon>Ecdysozoa</taxon>
        <taxon>Arthropoda</taxon>
        <taxon>Hexapoda</taxon>
        <taxon>Insecta</taxon>
        <taxon>Pterygota</taxon>
        <taxon>Neoptera</taxon>
        <taxon>Paraneoptera</taxon>
        <taxon>Hemiptera</taxon>
        <taxon>Sternorrhyncha</taxon>
        <taxon>Aphidomorpha</taxon>
        <taxon>Aphidoidea</taxon>
        <taxon>Aphididae</taxon>
        <taxon>Aphidini</taxon>
        <taxon>Aphis</taxon>
        <taxon>Aphis</taxon>
    </lineage>
</organism>
<evidence type="ECO:0000313" key="3">
    <source>
        <dbReference type="Proteomes" id="UP001154329"/>
    </source>
</evidence>
<dbReference type="InterPro" id="IPR051703">
    <property type="entry name" value="NF-kappa-B_Signaling_Reg"/>
</dbReference>
<dbReference type="Pfam" id="PF09588">
    <property type="entry name" value="YqaJ"/>
    <property type="match status" value="1"/>
</dbReference>
<accession>A0A9P0JBJ1</accession>
<dbReference type="CDD" id="cd22343">
    <property type="entry name" value="PDDEXK_lambda_exonuclease-like"/>
    <property type="match status" value="1"/>
</dbReference>
<dbReference type="InterPro" id="IPR011604">
    <property type="entry name" value="PDDEXK-like_dom_sf"/>
</dbReference>
<dbReference type="GO" id="GO:0006281">
    <property type="term" value="P:DNA repair"/>
    <property type="evidence" value="ECO:0007669"/>
    <property type="project" value="UniProtKB-ARBA"/>
</dbReference>
<dbReference type="AlphaFoldDB" id="A0A9P0JBJ1"/>
<dbReference type="PANTHER" id="PTHR46609:SF8">
    <property type="entry name" value="YQAJ VIRAL RECOMBINASE DOMAIN-CONTAINING PROTEIN"/>
    <property type="match status" value="1"/>
</dbReference>
<proteinExistence type="predicted"/>
<dbReference type="Gene3D" id="3.90.320.10">
    <property type="match status" value="1"/>
</dbReference>
<feature type="domain" description="YqaJ viral recombinase" evidence="1">
    <location>
        <begin position="133"/>
        <end position="237"/>
    </location>
</feature>
<name>A0A9P0JBJ1_APHGO</name>
<dbReference type="EMBL" id="OU899036">
    <property type="protein sequence ID" value="CAH1730974.1"/>
    <property type="molecule type" value="Genomic_DNA"/>
</dbReference>
<dbReference type="SUPFAM" id="SSF52980">
    <property type="entry name" value="Restriction endonuclease-like"/>
    <property type="match status" value="1"/>
</dbReference>
<dbReference type="InterPro" id="IPR011335">
    <property type="entry name" value="Restrct_endonuc-II-like"/>
</dbReference>
<dbReference type="PANTHER" id="PTHR46609">
    <property type="entry name" value="EXONUCLEASE, PHAGE-TYPE/RECB, C-TERMINAL DOMAIN-CONTAINING PROTEIN"/>
    <property type="match status" value="1"/>
</dbReference>
<sequence>MHADSLLMNVDNNVCEQFNSIINKHLAGKRIHFSLRQSYNTRIESGVISYNTSGQLLRSLHKHVVHKISPGNVGKRFLKSRERKAVLLKNRRKLIPKRKLFLDKSCGADANYGLAEALIDEYTQDDLERKKTSNFGRICKRRPTTSCKNIIYDLLYRSFTSIATEYGKEMEPLAIKEFENIKGKTILPCGLMIDQDFSYLAASPDGLTEDNGLVEIKCPYSAKYYTNINDAIIEKKINFLRLNLNKEPELKKTHDYYYQIQ</sequence>
<dbReference type="InterPro" id="IPR019080">
    <property type="entry name" value="YqaJ_viral_recombinase"/>
</dbReference>
<gene>
    <name evidence="2" type="ORF">APHIGO_LOCUS7779</name>
</gene>
<keyword evidence="3" id="KW-1185">Reference proteome</keyword>